<dbReference type="EMBL" id="DYWC01000028">
    <property type="protein sequence ID" value="HJF85989.1"/>
    <property type="molecule type" value="Genomic_DNA"/>
</dbReference>
<feature type="compositionally biased region" description="Low complexity" evidence="1">
    <location>
        <begin position="108"/>
        <end position="117"/>
    </location>
</feature>
<dbReference type="Proteomes" id="UP000747013">
    <property type="component" value="Unassembled WGS sequence"/>
</dbReference>
<feature type="region of interest" description="Disordered" evidence="1">
    <location>
        <begin position="64"/>
        <end position="205"/>
    </location>
</feature>
<evidence type="ECO:0000256" key="1">
    <source>
        <dbReference type="SAM" id="MobiDB-lite"/>
    </source>
</evidence>
<comment type="caution">
    <text evidence="2">The sequence shown here is derived from an EMBL/GenBank/DDBJ whole genome shotgun (WGS) entry which is preliminary data.</text>
</comment>
<feature type="compositionally biased region" description="Basic and acidic residues" evidence="1">
    <location>
        <begin position="67"/>
        <end position="94"/>
    </location>
</feature>
<evidence type="ECO:0000313" key="2">
    <source>
        <dbReference type="EMBL" id="HJF85989.1"/>
    </source>
</evidence>
<reference evidence="2" key="2">
    <citation type="submission" date="2021-09" db="EMBL/GenBank/DDBJ databases">
        <authorList>
            <person name="Gilroy R."/>
        </authorList>
    </citation>
    <scope>NUCLEOTIDE SEQUENCE</scope>
    <source>
        <strain evidence="2">7886</strain>
    </source>
</reference>
<organism evidence="2 3">
    <name type="scientific">Companilactobacillus farciminis</name>
    <dbReference type="NCBI Taxonomy" id="1612"/>
    <lineage>
        <taxon>Bacteria</taxon>
        <taxon>Bacillati</taxon>
        <taxon>Bacillota</taxon>
        <taxon>Bacilli</taxon>
        <taxon>Lactobacillales</taxon>
        <taxon>Lactobacillaceae</taxon>
        <taxon>Companilactobacillus</taxon>
    </lineage>
</organism>
<dbReference type="AlphaFoldDB" id="A0A921HQI8"/>
<reference evidence="2" key="1">
    <citation type="journal article" date="2021" name="PeerJ">
        <title>Extensive microbial diversity within the chicken gut microbiome revealed by metagenomics and culture.</title>
        <authorList>
            <person name="Gilroy R."/>
            <person name="Ravi A."/>
            <person name="Getino M."/>
            <person name="Pursley I."/>
            <person name="Horton D.L."/>
            <person name="Alikhan N.F."/>
            <person name="Baker D."/>
            <person name="Gharbi K."/>
            <person name="Hall N."/>
            <person name="Watson M."/>
            <person name="Adriaenssens E.M."/>
            <person name="Foster-Nyarko E."/>
            <person name="Jarju S."/>
            <person name="Secka A."/>
            <person name="Antonio M."/>
            <person name="Oren A."/>
            <person name="Chaudhuri R.R."/>
            <person name="La Ragione R."/>
            <person name="Hildebrand F."/>
            <person name="Pallen M.J."/>
        </authorList>
    </citation>
    <scope>NUCLEOTIDE SEQUENCE</scope>
    <source>
        <strain evidence="2">7886</strain>
    </source>
</reference>
<gene>
    <name evidence="2" type="ORF">K8V88_00975</name>
</gene>
<name>A0A921HQI8_9LACO</name>
<sequence length="354" mass="40316">MKLSIQNNEQIEELADKIIDVFGLSTSQSEQKTKVINLINDELYRDFTNVTLKTIIENYLKPSAKVTKHEESSVEKVQTKQPDKQTPKPKDKTTVKSPFATPARSIDTTSEPTTTKTAKAESKPVENTTPEISLSMDYSTEEPTEEPTEESTEESTNNDPSSEEPKLTLQSMIDLNKPQNQNHSQPKKATTKKQQETKTTSRLSLDALNKLNQPTIKEAQVQTTDQTSAKQVLTDKSPIEFLQENPNTTVIPYNHHEYQLSHTVIKKGIDRGRKLYVLQYHLTKEINELVKQNLQAITETVDQLNPYPNGQYLMKYNENHALCFVISDYEHLNERVNALDTLIESIEQNLNRSI</sequence>
<feature type="compositionally biased region" description="Polar residues" evidence="1">
    <location>
        <begin position="168"/>
        <end position="184"/>
    </location>
</feature>
<evidence type="ECO:0000313" key="3">
    <source>
        <dbReference type="Proteomes" id="UP000747013"/>
    </source>
</evidence>
<feature type="compositionally biased region" description="Polar residues" evidence="1">
    <location>
        <begin position="125"/>
        <end position="138"/>
    </location>
</feature>
<protein>
    <submittedName>
        <fullName evidence="2">Uncharacterized protein</fullName>
    </submittedName>
</protein>
<accession>A0A921HQI8</accession>
<proteinExistence type="predicted"/>
<feature type="compositionally biased region" description="Acidic residues" evidence="1">
    <location>
        <begin position="139"/>
        <end position="153"/>
    </location>
</feature>